<evidence type="ECO:0000313" key="2">
    <source>
        <dbReference type="Proteomes" id="UP000688137"/>
    </source>
</evidence>
<evidence type="ECO:0000313" key="1">
    <source>
        <dbReference type="EMBL" id="CAD8046578.1"/>
    </source>
</evidence>
<proteinExistence type="predicted"/>
<dbReference type="EMBL" id="CAJJDM010000007">
    <property type="protein sequence ID" value="CAD8046578.1"/>
    <property type="molecule type" value="Genomic_DNA"/>
</dbReference>
<gene>
    <name evidence="1" type="ORF">PPRIM_AZ9-3.1.T0100474</name>
</gene>
<organism evidence="1 2">
    <name type="scientific">Paramecium primaurelia</name>
    <dbReference type="NCBI Taxonomy" id="5886"/>
    <lineage>
        <taxon>Eukaryota</taxon>
        <taxon>Sar</taxon>
        <taxon>Alveolata</taxon>
        <taxon>Ciliophora</taxon>
        <taxon>Intramacronucleata</taxon>
        <taxon>Oligohymenophorea</taxon>
        <taxon>Peniculida</taxon>
        <taxon>Parameciidae</taxon>
        <taxon>Paramecium</taxon>
    </lineage>
</organism>
<keyword evidence="2" id="KW-1185">Reference proteome</keyword>
<accession>A0A8S1K7U5</accession>
<name>A0A8S1K7U5_PARPR</name>
<reference evidence="1" key="1">
    <citation type="submission" date="2021-01" db="EMBL/GenBank/DDBJ databases">
        <authorList>
            <consortium name="Genoscope - CEA"/>
            <person name="William W."/>
        </authorList>
    </citation>
    <scope>NUCLEOTIDE SEQUENCE</scope>
</reference>
<sequence>MDNFYLQMHQQSIKWNNQSKSTCSSKEQNSQEFDWNDIEYLYQECQQQVQASNVTNIIKSSQNSELNLKMDQLVRTNNQSSLSEVNENQATLEINEDQKEKFNEIHHKPNLKFSNSSYQGHKKSFSQVILEQEKFKRYRNNKRSAKTLLLISSKRSLMTPLFKTNLQRNIIQLSINYLNSRYSKTLLVDKNILACELIVLAIQEYKKTSDFDQSLLKYSNFTLAYQLTSVDDYCDFSAQPSQKDSFIDNQFIKQDEDQQFQYITDNVENNINREYFNLELNSKVNFRNLTLQISDTSIFGIDLFTIEITNKMYPTQIILLIEDTKNEIFYNLKFEENTTIQEIYNQLQKRSNFKYNQNECFFQLKYPCVNFNNQEPLDIKFPISILPIHWLIIKYKTNQDNLNDLNNNFGFTTSSIKSITSSIIQKDDLIDQKIQQMFNYQEYNLLKIEKNEQMSEVIIGIDYFDFYYYYTKKKQQSYSFCKITKLIVQFLLQNHQSGQTKDYKRIQISSILQIGLKNNELLIIKYLKDEDKIKKIKFMFPQENQEVQKMKMKEQSQDIQSIIDKLSFIIKERRKNTHQL</sequence>
<dbReference type="OMA" id="YCDFSAQ"/>
<comment type="caution">
    <text evidence="1">The sequence shown here is derived from an EMBL/GenBank/DDBJ whole genome shotgun (WGS) entry which is preliminary data.</text>
</comment>
<dbReference type="AlphaFoldDB" id="A0A8S1K7U5"/>
<dbReference type="Proteomes" id="UP000688137">
    <property type="component" value="Unassembled WGS sequence"/>
</dbReference>
<protein>
    <submittedName>
        <fullName evidence="1">Uncharacterized protein</fullName>
    </submittedName>
</protein>